<keyword evidence="3" id="KW-0456">Lyase</keyword>
<dbReference type="GO" id="GO:0016832">
    <property type="term" value="F:aldehyde-lyase activity"/>
    <property type="evidence" value="ECO:0007669"/>
    <property type="project" value="TreeGrafter"/>
</dbReference>
<dbReference type="InterPro" id="IPR050251">
    <property type="entry name" value="HpcH-HpaI_aldolase"/>
</dbReference>
<dbReference type="Pfam" id="PF03328">
    <property type="entry name" value="HpcH_HpaI"/>
    <property type="match status" value="1"/>
</dbReference>
<evidence type="ECO:0000259" key="4">
    <source>
        <dbReference type="Pfam" id="PF03328"/>
    </source>
</evidence>
<dbReference type="Gene3D" id="3.20.20.60">
    <property type="entry name" value="Phosphoenolpyruvate-binding domains"/>
    <property type="match status" value="1"/>
</dbReference>
<dbReference type="PANTHER" id="PTHR30502">
    <property type="entry name" value="2-KETO-3-DEOXY-L-RHAMNONATE ALDOLASE"/>
    <property type="match status" value="1"/>
</dbReference>
<dbReference type="GO" id="GO:0046872">
    <property type="term" value="F:metal ion binding"/>
    <property type="evidence" value="ECO:0007669"/>
    <property type="project" value="UniProtKB-KW"/>
</dbReference>
<evidence type="ECO:0000313" key="5">
    <source>
        <dbReference type="EMBL" id="SCG36786.1"/>
    </source>
</evidence>
<gene>
    <name evidence="5" type="ORF">GA0070623_0245</name>
</gene>
<dbReference type="SUPFAM" id="SSF51621">
    <property type="entry name" value="Phosphoenolpyruvate/pyruvate domain"/>
    <property type="match status" value="1"/>
</dbReference>
<dbReference type="AlphaFoldDB" id="A0A109IFU1"/>
<evidence type="ECO:0000256" key="1">
    <source>
        <dbReference type="ARBA" id="ARBA00005568"/>
    </source>
</evidence>
<dbReference type="OrthoDB" id="3353438at2"/>
<proteinExistence type="inferred from homology"/>
<organism evidence="5 6">
    <name type="scientific">Micromonospora rifamycinica</name>
    <dbReference type="NCBI Taxonomy" id="291594"/>
    <lineage>
        <taxon>Bacteria</taxon>
        <taxon>Bacillati</taxon>
        <taxon>Actinomycetota</taxon>
        <taxon>Actinomycetes</taxon>
        <taxon>Micromonosporales</taxon>
        <taxon>Micromonosporaceae</taxon>
        <taxon>Micromonospora</taxon>
    </lineage>
</organism>
<reference evidence="6" key="1">
    <citation type="submission" date="2016-06" db="EMBL/GenBank/DDBJ databases">
        <authorList>
            <person name="Varghese N."/>
            <person name="Submissions Spin"/>
        </authorList>
    </citation>
    <scope>NUCLEOTIDE SEQUENCE [LARGE SCALE GENOMIC DNA]</scope>
    <source>
        <strain evidence="6">DSM 44983</strain>
    </source>
</reference>
<keyword evidence="2" id="KW-0479">Metal-binding</keyword>
<protein>
    <submittedName>
        <fullName evidence="5">4-hydroxy-2-oxoheptanedioate aldolase</fullName>
    </submittedName>
</protein>
<dbReference type="RefSeq" id="WP_067314764.1">
    <property type="nucleotide sequence ID" value="NZ_LRMV01000225.1"/>
</dbReference>
<feature type="domain" description="HpcH/HpaI aldolase/citrate lyase" evidence="4">
    <location>
        <begin position="26"/>
        <end position="234"/>
    </location>
</feature>
<dbReference type="Proteomes" id="UP000198226">
    <property type="component" value="Chromosome I"/>
</dbReference>
<accession>A0A109IFU1</accession>
<name>A0A109IFU1_9ACTN</name>
<dbReference type="EMBL" id="LT607752">
    <property type="protein sequence ID" value="SCG36786.1"/>
    <property type="molecule type" value="Genomic_DNA"/>
</dbReference>
<dbReference type="InterPro" id="IPR005000">
    <property type="entry name" value="Aldolase/citrate-lyase_domain"/>
</dbReference>
<dbReference type="InterPro" id="IPR040442">
    <property type="entry name" value="Pyrv_kinase-like_dom_sf"/>
</dbReference>
<evidence type="ECO:0000256" key="3">
    <source>
        <dbReference type="ARBA" id="ARBA00023239"/>
    </source>
</evidence>
<dbReference type="InterPro" id="IPR015813">
    <property type="entry name" value="Pyrv/PenolPyrv_kinase-like_dom"/>
</dbReference>
<keyword evidence="6" id="KW-1185">Reference proteome</keyword>
<evidence type="ECO:0000313" key="6">
    <source>
        <dbReference type="Proteomes" id="UP000198226"/>
    </source>
</evidence>
<comment type="similarity">
    <text evidence="1">Belongs to the HpcH/HpaI aldolase family.</text>
</comment>
<dbReference type="PANTHER" id="PTHR30502:SF0">
    <property type="entry name" value="PHOSPHOENOLPYRUVATE CARBOXYLASE FAMILY PROTEIN"/>
    <property type="match status" value="1"/>
</dbReference>
<dbReference type="GO" id="GO:0005737">
    <property type="term" value="C:cytoplasm"/>
    <property type="evidence" value="ECO:0007669"/>
    <property type="project" value="TreeGrafter"/>
</dbReference>
<evidence type="ECO:0000256" key="2">
    <source>
        <dbReference type="ARBA" id="ARBA00022723"/>
    </source>
</evidence>
<sequence>MFPRPSRLAEVLRDGGVALGSLTLLQEPAIGEILGALGYDFLVVDTEHAAADEQSVLAMVRAAGSAGTTPLVRLRRIEEKDLLWSLDSGAGGVVLPLVETGAQAVEAARLTHYPPVGDRTLCSAARAAGHGTARGDFDRYLTWAGRNTTVVALVETPTGLANLDDILAADLDVLMLGRADLSVKLGLGYQPTHPEVEKHAIAFVERVVAAGRVAGMLAYSAEEARRWIDRGVRFVVYSQPEMLLSDAYRRARDEILGGTS</sequence>